<dbReference type="SUPFAM" id="SSF51905">
    <property type="entry name" value="FAD/NAD(P)-binding domain"/>
    <property type="match status" value="1"/>
</dbReference>
<dbReference type="InterPro" id="IPR006076">
    <property type="entry name" value="FAD-dep_OxRdtase"/>
</dbReference>
<evidence type="ECO:0000256" key="2">
    <source>
        <dbReference type="ARBA" id="ARBA00022630"/>
    </source>
</evidence>
<dbReference type="InterPro" id="IPR036188">
    <property type="entry name" value="FAD/NAD-bd_sf"/>
</dbReference>
<dbReference type="Proteomes" id="UP000034841">
    <property type="component" value="Unassembled WGS sequence"/>
</dbReference>
<dbReference type="Gene3D" id="3.50.50.60">
    <property type="entry name" value="FAD/NAD(P)-binding domain"/>
    <property type="match status" value="1"/>
</dbReference>
<dbReference type="PANTHER" id="PTHR43104:SF4">
    <property type="entry name" value="L-2-HYDROXYGLUTARATE DEHYDROGENASE, MITOCHONDRIAL"/>
    <property type="match status" value="1"/>
</dbReference>
<evidence type="ECO:0000256" key="7">
    <source>
        <dbReference type="ARBA" id="ARBA00038878"/>
    </source>
</evidence>
<proteinExistence type="inferred from homology"/>
<dbReference type="EMBL" id="LBBL01000034">
    <property type="protein sequence ID" value="KKF96621.1"/>
    <property type="molecule type" value="Genomic_DNA"/>
</dbReference>
<reference evidence="10 11" key="1">
    <citation type="submission" date="2015-04" db="EMBL/GenBank/DDBJ databases">
        <title>Genome sequence of Ceratocystis platani, a major pathogen of plane trees.</title>
        <authorList>
            <person name="Belbahri L."/>
        </authorList>
    </citation>
    <scope>NUCLEOTIDE SEQUENCE [LARGE SCALE GENOMIC DNA]</scope>
    <source>
        <strain evidence="10 11">CFO</strain>
    </source>
</reference>
<dbReference type="EC" id="1.1.99.2" evidence="7"/>
<keyword evidence="11" id="KW-1185">Reference proteome</keyword>
<comment type="caution">
    <text evidence="10">The sequence shown here is derived from an EMBL/GenBank/DDBJ whole genome shotgun (WGS) entry which is preliminary data.</text>
</comment>
<organism evidence="10 11">
    <name type="scientific">Ceratocystis fimbriata f. sp. platani</name>
    <dbReference type="NCBI Taxonomy" id="88771"/>
    <lineage>
        <taxon>Eukaryota</taxon>
        <taxon>Fungi</taxon>
        <taxon>Dikarya</taxon>
        <taxon>Ascomycota</taxon>
        <taxon>Pezizomycotina</taxon>
        <taxon>Sordariomycetes</taxon>
        <taxon>Hypocreomycetidae</taxon>
        <taxon>Microascales</taxon>
        <taxon>Ceratocystidaceae</taxon>
        <taxon>Ceratocystis</taxon>
    </lineage>
</organism>
<evidence type="ECO:0000313" key="11">
    <source>
        <dbReference type="Proteomes" id="UP000034841"/>
    </source>
</evidence>
<accession>A0A0F8B4A0</accession>
<protein>
    <recommendedName>
        <fullName evidence="8">L-2-hydroxyglutarate dehydrogenase, mitochondrial</fullName>
        <ecNumber evidence="7">1.1.99.2</ecNumber>
    </recommendedName>
</protein>
<dbReference type="Gene3D" id="3.30.9.10">
    <property type="entry name" value="D-Amino Acid Oxidase, subunit A, domain 2"/>
    <property type="match status" value="1"/>
</dbReference>
<comment type="similarity">
    <text evidence="6">Belongs to the L2HGDH family.</text>
</comment>
<comment type="catalytic activity">
    <reaction evidence="5">
        <text>(S)-2-hydroxyglutarate + A = 2-oxoglutarate + AH2</text>
        <dbReference type="Rhea" id="RHEA:21252"/>
        <dbReference type="ChEBI" id="CHEBI:13193"/>
        <dbReference type="ChEBI" id="CHEBI:16782"/>
        <dbReference type="ChEBI" id="CHEBI:16810"/>
        <dbReference type="ChEBI" id="CHEBI:17499"/>
        <dbReference type="EC" id="1.1.99.2"/>
    </reaction>
</comment>
<evidence type="ECO:0000313" key="10">
    <source>
        <dbReference type="EMBL" id="KKF96621.1"/>
    </source>
</evidence>
<dbReference type="AlphaFoldDB" id="A0A0F8B4A0"/>
<evidence type="ECO:0000256" key="3">
    <source>
        <dbReference type="ARBA" id="ARBA00022827"/>
    </source>
</evidence>
<evidence type="ECO:0000256" key="5">
    <source>
        <dbReference type="ARBA" id="ARBA00036066"/>
    </source>
</evidence>
<keyword evidence="3" id="KW-0274">FAD</keyword>
<dbReference type="OrthoDB" id="498204at2759"/>
<evidence type="ECO:0000256" key="1">
    <source>
        <dbReference type="ARBA" id="ARBA00001974"/>
    </source>
</evidence>
<keyword evidence="4 10" id="KW-0560">Oxidoreductase</keyword>
<evidence type="ECO:0000256" key="8">
    <source>
        <dbReference type="ARBA" id="ARBA00041137"/>
    </source>
</evidence>
<dbReference type="GO" id="GO:0047545">
    <property type="term" value="F:(S)-2-hydroxyglutarate dehydrogenase activity"/>
    <property type="evidence" value="ECO:0007669"/>
    <property type="project" value="UniProtKB-EC"/>
</dbReference>
<evidence type="ECO:0000256" key="6">
    <source>
        <dbReference type="ARBA" id="ARBA00037941"/>
    </source>
</evidence>
<gene>
    <name evidence="10" type="primary">lhgO</name>
    <name evidence="10" type="ORF">CFO_g1019</name>
</gene>
<comment type="cofactor">
    <cofactor evidence="1">
        <name>FAD</name>
        <dbReference type="ChEBI" id="CHEBI:57692"/>
    </cofactor>
</comment>
<keyword evidence="2" id="KW-0285">Flavoprotein</keyword>
<sequence length="407" mass="43090">MLLSRAVLLRPRRVGLRGFSTSRLAARQADFTHAVIGAGVVGLAIAQRLATIHPKSSVLLLERHTSPGTETSSRNSEVLHAGIYYGRTSLKAQLCVRGRQLAYDFCARYGVGHARVGKWIVAQTPEQHAALAGLASTADVLGVPTRWISADVARAAEPLVRAAAGVLESPETGIVDSHGLMVALLGQFEDAGGVLARGACVEGVQAENGGMGGWTLKVRDAATGDIAEVVAESIVNAAGLGAVMVNNLIVAPERRRQMFYAKGNYFAYAGPQPRIKRLIYPAPTPGGGGLGTHLTLDLAGRVRFGPDVEWVDRLNDMAVNSARLPEAITAIKQYLPGIDDNLLVPDYAGVRPKLARAGAVGEGKGFQDFIIQKEQGYTGWVNLLGIESPGLTSSLAIAEMVEGLLYK</sequence>
<name>A0A0F8B4A0_CERFI</name>
<dbReference type="Pfam" id="PF01266">
    <property type="entry name" value="DAO"/>
    <property type="match status" value="1"/>
</dbReference>
<evidence type="ECO:0000259" key="9">
    <source>
        <dbReference type="Pfam" id="PF01266"/>
    </source>
</evidence>
<feature type="domain" description="FAD dependent oxidoreductase" evidence="9">
    <location>
        <begin position="34"/>
        <end position="401"/>
    </location>
</feature>
<evidence type="ECO:0000256" key="4">
    <source>
        <dbReference type="ARBA" id="ARBA00023002"/>
    </source>
</evidence>
<dbReference type="PANTHER" id="PTHR43104">
    <property type="entry name" value="L-2-HYDROXYGLUTARATE DEHYDROGENASE, MITOCHONDRIAL"/>
    <property type="match status" value="1"/>
</dbReference>